<dbReference type="Pfam" id="PF07992">
    <property type="entry name" value="Pyr_redox_2"/>
    <property type="match status" value="1"/>
</dbReference>
<dbReference type="SUPFAM" id="SSF51905">
    <property type="entry name" value="FAD/NAD(P)-binding domain"/>
    <property type="match status" value="1"/>
</dbReference>
<protein>
    <submittedName>
        <fullName evidence="6">FAD-dependent oxidoreductase</fullName>
    </submittedName>
</protein>
<dbReference type="PRINTS" id="PR00368">
    <property type="entry name" value="FADPNR"/>
</dbReference>
<dbReference type="InterPro" id="IPR023753">
    <property type="entry name" value="FAD/NAD-binding_dom"/>
</dbReference>
<evidence type="ECO:0000256" key="4">
    <source>
        <dbReference type="SAM" id="MobiDB-lite"/>
    </source>
</evidence>
<dbReference type="AlphaFoldDB" id="A0A3M7ZVW6"/>
<dbReference type="Proteomes" id="UP000275048">
    <property type="component" value="Unassembled WGS sequence"/>
</dbReference>
<accession>A0A3M7ZVW6</accession>
<dbReference type="PANTHER" id="PTHR48105">
    <property type="entry name" value="THIOREDOXIN REDUCTASE 1-RELATED-RELATED"/>
    <property type="match status" value="1"/>
</dbReference>
<dbReference type="OrthoDB" id="109585at2"/>
<reference evidence="6 7" key="1">
    <citation type="submission" date="2018-10" db="EMBL/GenBank/DDBJ databases">
        <title>Isolation, diversity and antibacterial activity of antinobacteria from the wheat rhizosphere soil.</title>
        <authorList>
            <person name="Sun T."/>
        </authorList>
    </citation>
    <scope>NUCLEOTIDE SEQUENCE [LARGE SCALE GENOMIC DNA]</scope>
    <source>
        <strain evidence="6 7">SJ-23</strain>
    </source>
</reference>
<evidence type="ECO:0000256" key="3">
    <source>
        <dbReference type="ARBA" id="ARBA00048132"/>
    </source>
</evidence>
<evidence type="ECO:0000256" key="2">
    <source>
        <dbReference type="ARBA" id="ARBA00023002"/>
    </source>
</evidence>
<sequence>MEPAPLPVVLVAATDDGARAAVVRELERRYASDYRIVGVRSHDAAMQEIDDVAARGEVVALVLADERAATGAAGTVFAAARRLFPDARRGFLIEWGSWGERTTRDRVLELMATGQIEYYVIRPWHSPDEYFHRTVTEFLLEWERSIGVRPREVTVIGDQALVRTHELRSLLARGGVPHTWLAPGSDEALARLAALGEPPDPRHPIVVLLDGRVLRDPGNAELAEAYGLETALDGPRVADLVVVGAGPAGLAAAVYAASEGLDVLVVEREAIGGQAGSSSLIRNYLGFARGISGSELAQRAYQQAWVFGARFAHSREAVGLRAEGDGFVVTIAPGDEVACRSVVLATGVSYRRLGVPELEALEGAGVFYGASAVEAQAMAGKVVHVVGGGNSAGQAALHLARYAASVTLLVRGATLAESMSQYLIDQLRAQGVTVRTGVEVVGGGGDGVLERIVVRDRSTDATAEEPCDGLFVLIGAAPRTDWLPPEVLRDRWGYVLTGPAVLEEGGRRAWTLDRDPDPHETSLPGVFAVGDVRRASVKRVASAVGEGSVVVSSVHAHLAAQERSAQERSAQERNAQERSAAG</sequence>
<dbReference type="Gene3D" id="3.50.50.60">
    <property type="entry name" value="FAD/NAD(P)-binding domain"/>
    <property type="match status" value="2"/>
</dbReference>
<feature type="domain" description="FAD/NAD(P)-binding" evidence="5">
    <location>
        <begin position="239"/>
        <end position="547"/>
    </location>
</feature>
<feature type="compositionally biased region" description="Basic and acidic residues" evidence="4">
    <location>
        <begin position="564"/>
        <end position="576"/>
    </location>
</feature>
<evidence type="ECO:0000313" key="6">
    <source>
        <dbReference type="EMBL" id="RNB43140.1"/>
    </source>
</evidence>
<comment type="catalytic activity">
    <reaction evidence="3">
        <text>[thioredoxin]-dithiol + NADP(+) = [thioredoxin]-disulfide + NADPH + H(+)</text>
        <dbReference type="Rhea" id="RHEA:20345"/>
        <dbReference type="Rhea" id="RHEA-COMP:10698"/>
        <dbReference type="Rhea" id="RHEA-COMP:10700"/>
        <dbReference type="ChEBI" id="CHEBI:15378"/>
        <dbReference type="ChEBI" id="CHEBI:29950"/>
        <dbReference type="ChEBI" id="CHEBI:50058"/>
        <dbReference type="ChEBI" id="CHEBI:57783"/>
        <dbReference type="ChEBI" id="CHEBI:58349"/>
        <dbReference type="EC" id="1.8.1.9"/>
    </reaction>
</comment>
<dbReference type="PRINTS" id="PR00469">
    <property type="entry name" value="PNDRDTASEII"/>
</dbReference>
<evidence type="ECO:0000259" key="5">
    <source>
        <dbReference type="Pfam" id="PF07992"/>
    </source>
</evidence>
<dbReference type="InterPro" id="IPR036188">
    <property type="entry name" value="FAD/NAD-bd_sf"/>
</dbReference>
<evidence type="ECO:0000313" key="7">
    <source>
        <dbReference type="Proteomes" id="UP000275048"/>
    </source>
</evidence>
<comment type="caution">
    <text evidence="6">The sequence shown here is derived from an EMBL/GenBank/DDBJ whole genome shotgun (WGS) entry which is preliminary data.</text>
</comment>
<keyword evidence="7" id="KW-1185">Reference proteome</keyword>
<keyword evidence="1" id="KW-0285">Flavoprotein</keyword>
<dbReference type="InterPro" id="IPR050097">
    <property type="entry name" value="Ferredoxin-NADP_redctase_2"/>
</dbReference>
<dbReference type="EMBL" id="RHHB01000081">
    <property type="protein sequence ID" value="RNB43140.1"/>
    <property type="molecule type" value="Genomic_DNA"/>
</dbReference>
<evidence type="ECO:0000256" key="1">
    <source>
        <dbReference type="ARBA" id="ARBA00022630"/>
    </source>
</evidence>
<feature type="region of interest" description="Disordered" evidence="4">
    <location>
        <begin position="561"/>
        <end position="582"/>
    </location>
</feature>
<dbReference type="GO" id="GO:0004791">
    <property type="term" value="F:thioredoxin-disulfide reductase (NADPH) activity"/>
    <property type="evidence" value="ECO:0007669"/>
    <property type="project" value="UniProtKB-EC"/>
</dbReference>
<dbReference type="RefSeq" id="WP_122938677.1">
    <property type="nucleotide sequence ID" value="NZ_JBHSNT010000045.1"/>
</dbReference>
<gene>
    <name evidence="6" type="ORF">EDM22_19080</name>
</gene>
<proteinExistence type="predicted"/>
<name>A0A3M7ZVW6_9MICO</name>
<organism evidence="6 7">
    <name type="scientific">Agromyces tardus</name>
    <dbReference type="NCBI Taxonomy" id="2583849"/>
    <lineage>
        <taxon>Bacteria</taxon>
        <taxon>Bacillati</taxon>
        <taxon>Actinomycetota</taxon>
        <taxon>Actinomycetes</taxon>
        <taxon>Micrococcales</taxon>
        <taxon>Microbacteriaceae</taxon>
        <taxon>Agromyces</taxon>
    </lineage>
</organism>
<keyword evidence="2" id="KW-0560">Oxidoreductase</keyword>